<dbReference type="GO" id="GO:0031145">
    <property type="term" value="P:anaphase-promoting complex-dependent catabolic process"/>
    <property type="evidence" value="ECO:0007669"/>
    <property type="project" value="InterPro"/>
</dbReference>
<evidence type="ECO:0000256" key="10">
    <source>
        <dbReference type="PROSITE-ProRule" id="PRU00175"/>
    </source>
</evidence>
<evidence type="ECO:0000256" key="5">
    <source>
        <dbReference type="ARBA" id="ARBA00022771"/>
    </source>
</evidence>
<dbReference type="PANTHER" id="PTHR11210">
    <property type="entry name" value="RING BOX"/>
    <property type="match status" value="1"/>
</dbReference>
<sequence length="83" mass="9870">MKVKIKKWTGVGTWSYKVDYDNCGICRQPFHGCCPYCKWPGETCPVVWGQCTHCFHIHCMAKWLKAQEPREQCPLCRQKWRYA</sequence>
<evidence type="ECO:0000256" key="1">
    <source>
        <dbReference type="ARBA" id="ARBA00009273"/>
    </source>
</evidence>
<evidence type="ECO:0000256" key="2">
    <source>
        <dbReference type="ARBA" id="ARBA00013928"/>
    </source>
</evidence>
<dbReference type="GO" id="GO:0005680">
    <property type="term" value="C:anaphase-promoting complex"/>
    <property type="evidence" value="ECO:0007669"/>
    <property type="project" value="InterPro"/>
</dbReference>
<accession>A0A8B7PHN9</accession>
<keyword evidence="3" id="KW-0132">Cell division</keyword>
<dbReference type="Gene3D" id="3.30.40.10">
    <property type="entry name" value="Zinc/RING finger domain, C3HC4 (zinc finger)"/>
    <property type="match status" value="1"/>
</dbReference>
<evidence type="ECO:0000313" key="13">
    <source>
        <dbReference type="RefSeq" id="XP_018025037.1"/>
    </source>
</evidence>
<name>A0A8B7PHN9_HYAAZ</name>
<keyword evidence="7" id="KW-0833">Ubl conjugation pathway</keyword>
<dbReference type="InterPro" id="IPR024991">
    <property type="entry name" value="RING-H2_APC11"/>
</dbReference>
<evidence type="ECO:0000256" key="8">
    <source>
        <dbReference type="ARBA" id="ARBA00022833"/>
    </source>
</evidence>
<dbReference type="OMA" id="QWRWDTG"/>
<dbReference type="Proteomes" id="UP000694843">
    <property type="component" value="Unplaced"/>
</dbReference>
<dbReference type="AlphaFoldDB" id="A0A8B7PHN9"/>
<dbReference type="GO" id="GO:0097602">
    <property type="term" value="F:cullin family protein binding"/>
    <property type="evidence" value="ECO:0007669"/>
    <property type="project" value="InterPro"/>
</dbReference>
<protein>
    <recommendedName>
        <fullName evidence="2">Anaphase-promoting complex subunit 11</fullName>
    </recommendedName>
</protein>
<dbReference type="Pfam" id="PF12861">
    <property type="entry name" value="zf-ANAPC11"/>
    <property type="match status" value="1"/>
</dbReference>
<dbReference type="GeneID" id="108680669"/>
<evidence type="ECO:0000256" key="6">
    <source>
        <dbReference type="ARBA" id="ARBA00022776"/>
    </source>
</evidence>
<dbReference type="KEGG" id="hazt:108680669"/>
<dbReference type="GO" id="GO:0008270">
    <property type="term" value="F:zinc ion binding"/>
    <property type="evidence" value="ECO:0007669"/>
    <property type="project" value="UniProtKB-KW"/>
</dbReference>
<evidence type="ECO:0000256" key="7">
    <source>
        <dbReference type="ARBA" id="ARBA00022786"/>
    </source>
</evidence>
<dbReference type="OrthoDB" id="1681166at2759"/>
<evidence type="ECO:0000256" key="4">
    <source>
        <dbReference type="ARBA" id="ARBA00022723"/>
    </source>
</evidence>
<keyword evidence="8" id="KW-0862">Zinc</keyword>
<evidence type="ECO:0000259" key="11">
    <source>
        <dbReference type="PROSITE" id="PS50089"/>
    </source>
</evidence>
<dbReference type="RefSeq" id="XP_018025037.1">
    <property type="nucleotide sequence ID" value="XM_018169548.2"/>
</dbReference>
<keyword evidence="5 10" id="KW-0863">Zinc-finger</keyword>
<keyword evidence="12" id="KW-1185">Reference proteome</keyword>
<dbReference type="InterPro" id="IPR001841">
    <property type="entry name" value="Znf_RING"/>
</dbReference>
<evidence type="ECO:0000313" key="12">
    <source>
        <dbReference type="Proteomes" id="UP000694843"/>
    </source>
</evidence>
<keyword evidence="9" id="KW-0131">Cell cycle</keyword>
<dbReference type="GO" id="GO:0051301">
    <property type="term" value="P:cell division"/>
    <property type="evidence" value="ECO:0007669"/>
    <property type="project" value="UniProtKB-KW"/>
</dbReference>
<dbReference type="CDD" id="cd16456">
    <property type="entry name" value="RING-H2_APC11"/>
    <property type="match status" value="1"/>
</dbReference>
<dbReference type="SUPFAM" id="SSF57850">
    <property type="entry name" value="RING/U-box"/>
    <property type="match status" value="1"/>
</dbReference>
<dbReference type="InterPro" id="IPR013083">
    <property type="entry name" value="Znf_RING/FYVE/PHD"/>
</dbReference>
<dbReference type="InterPro" id="IPR051031">
    <property type="entry name" value="RING-box_E3_Ubiquitin_Ligase"/>
</dbReference>
<gene>
    <name evidence="13" type="primary">LOC108680669</name>
</gene>
<feature type="domain" description="RING-type" evidence="11">
    <location>
        <begin position="34"/>
        <end position="77"/>
    </location>
</feature>
<organism evidence="12 13">
    <name type="scientific">Hyalella azteca</name>
    <name type="common">Amphipod</name>
    <dbReference type="NCBI Taxonomy" id="294128"/>
    <lineage>
        <taxon>Eukaryota</taxon>
        <taxon>Metazoa</taxon>
        <taxon>Ecdysozoa</taxon>
        <taxon>Arthropoda</taxon>
        <taxon>Crustacea</taxon>
        <taxon>Multicrustacea</taxon>
        <taxon>Malacostraca</taxon>
        <taxon>Eumalacostraca</taxon>
        <taxon>Peracarida</taxon>
        <taxon>Amphipoda</taxon>
        <taxon>Senticaudata</taxon>
        <taxon>Talitrida</taxon>
        <taxon>Talitroidea</taxon>
        <taxon>Hyalellidae</taxon>
        <taxon>Hyalella</taxon>
    </lineage>
</organism>
<evidence type="ECO:0000256" key="3">
    <source>
        <dbReference type="ARBA" id="ARBA00022618"/>
    </source>
</evidence>
<dbReference type="GO" id="GO:0061630">
    <property type="term" value="F:ubiquitin protein ligase activity"/>
    <property type="evidence" value="ECO:0007669"/>
    <property type="project" value="InterPro"/>
</dbReference>
<comment type="similarity">
    <text evidence="1">Belongs to the RING-box family.</text>
</comment>
<reference evidence="13" key="1">
    <citation type="submission" date="2025-08" db="UniProtKB">
        <authorList>
            <consortium name="RefSeq"/>
        </authorList>
    </citation>
    <scope>IDENTIFICATION</scope>
    <source>
        <tissue evidence="13">Whole organism</tissue>
    </source>
</reference>
<dbReference type="PROSITE" id="PS50089">
    <property type="entry name" value="ZF_RING_2"/>
    <property type="match status" value="1"/>
</dbReference>
<proteinExistence type="inferred from homology"/>
<keyword evidence="6" id="KW-0498">Mitosis</keyword>
<keyword evidence="4" id="KW-0479">Metal-binding</keyword>
<evidence type="ECO:0000256" key="9">
    <source>
        <dbReference type="ARBA" id="ARBA00023306"/>
    </source>
</evidence>